<sequence>MRILLKMLIFISIEVSFCLSQTIMYIDPPVIPPKAVGDTFWFSIKIADAVELYCWEAEVHFNPEVCTVLVVGEGPFMKQDGVPTLFMKDIQSGLFACGCIRGFPTPVAGAYGSGTLAYVLCRVKSEGNSYFDITNILEMTFLIGVDLSSSITRDLPFVMVDGYYGVQNENTRNEILISNAPNDQLFPDVTWGGTQYLVSWQDQKFPHNWDWRLLGQRISFSGSPIGDAISIYDSINNSASSPSLCWNDSIFSAIYKVGTRDDTVSDDLNIESRLITAEGLVESGGCITNAPSVQRDPTIASNRSKMLVVWEDHRAGMGTLKSYIYGKILNRNGSPFSPEFLIDNTPGYHCNPAVIWGDSLFLVVWTDAYNFALNGQFVDTLGNLFGPKIQIAHGPYYDWYPSVAFSGANYLVVWQKTPGYDTTDIYGQLLSPDGNLIGSNFIICDNSADQSLPEVIWLDSLYLVFWQDERNGPSDIYGQMISPDGILIGSNFPVCTAAYNQIFPSASKGYSGYFVVWSDYRNGTDYNIWGDIEATGISEGKSSAVTPPTTLNTFPNPFKNRLIIQYSQEALAIDIYNTLGQLVKSFSNLAAGCGLNQIVWDGSDNFGRPTSEGVYFLTLRNKNSNISVKKICKLK</sequence>
<dbReference type="Pfam" id="PF18962">
    <property type="entry name" value="Por_Secre_tail"/>
    <property type="match status" value="1"/>
</dbReference>
<gene>
    <name evidence="2" type="ORF">ENX68_05265</name>
</gene>
<dbReference type="InterPro" id="IPR026444">
    <property type="entry name" value="Secre_tail"/>
</dbReference>
<evidence type="ECO:0000313" key="2">
    <source>
        <dbReference type="EMBL" id="HGE78391.1"/>
    </source>
</evidence>
<dbReference type="AlphaFoldDB" id="A0A7V3RHY2"/>
<accession>A0A7V3RHY2</accession>
<evidence type="ECO:0000259" key="1">
    <source>
        <dbReference type="Pfam" id="PF18962"/>
    </source>
</evidence>
<dbReference type="NCBIfam" id="TIGR04183">
    <property type="entry name" value="Por_Secre_tail"/>
    <property type="match status" value="1"/>
</dbReference>
<protein>
    <submittedName>
        <fullName evidence="2">T9SS type A sorting domain-containing protein</fullName>
    </submittedName>
</protein>
<dbReference type="Gene3D" id="2.60.40.4070">
    <property type="match status" value="1"/>
</dbReference>
<proteinExistence type="predicted"/>
<organism evidence="2">
    <name type="scientific">candidate division WOR-3 bacterium</name>
    <dbReference type="NCBI Taxonomy" id="2052148"/>
    <lineage>
        <taxon>Bacteria</taxon>
        <taxon>Bacteria division WOR-3</taxon>
    </lineage>
</organism>
<dbReference type="EMBL" id="DTOZ01000140">
    <property type="protein sequence ID" value="HGE78391.1"/>
    <property type="molecule type" value="Genomic_DNA"/>
</dbReference>
<reference evidence="2" key="1">
    <citation type="journal article" date="2020" name="mSystems">
        <title>Genome- and Community-Level Interaction Insights into Carbon Utilization and Element Cycling Functions of Hydrothermarchaeota in Hydrothermal Sediment.</title>
        <authorList>
            <person name="Zhou Z."/>
            <person name="Liu Y."/>
            <person name="Xu W."/>
            <person name="Pan J."/>
            <person name="Luo Z.H."/>
            <person name="Li M."/>
        </authorList>
    </citation>
    <scope>NUCLEOTIDE SEQUENCE [LARGE SCALE GENOMIC DNA]</scope>
    <source>
        <strain evidence="2">SpSt-961</strain>
    </source>
</reference>
<comment type="caution">
    <text evidence="2">The sequence shown here is derived from an EMBL/GenBank/DDBJ whole genome shotgun (WGS) entry which is preliminary data.</text>
</comment>
<feature type="domain" description="Secretion system C-terminal sorting" evidence="1">
    <location>
        <begin position="554"/>
        <end position="631"/>
    </location>
</feature>
<name>A0A7V3RHY2_UNCW3</name>
<dbReference type="Gene3D" id="2.60.40.680">
    <property type="match status" value="1"/>
</dbReference>